<sequence length="1156" mass="131943">MKPVHLKLAGLQSYREPQEIDFTMLCETGLFGIFGPTGSGKSTVLDAITLAMYGKVERATNGTQGIMNISENQLSVSFTFELLAAAGPKRYRVERRFKRVNEVSISNTVSRFIEISEEGEIVLADKLADVTRCVEDIIGLTITDFTRAVVLPQGKFAEFLALKGSDRRQMLQRLFHLEKYGDDLNIKLSRRLKETDVLLKEIAAEQQGLGDASESALREAEIVLDTARQFAEEQRVKRKEAEGQHDRQKHLRELMTERNGLLTKQFALNDNDHEIQQLEQLLKRSELAQRLLPFVTEYEQSVHMAAERKTQAEIAQAAQQTAQHKAQASTEAWEQIQQEMSEQEPKLLVRLDHLEQARTLEQECVQLKRETDDLFERQQQSKSNQAVLTEQYTHLKQQADKAVKRQAELKEALKLHEVRPEWRDQVYKADRLRQTLQNIARQHMQAQAELQATTEELAKLQSSASLQRESEQLIQEQSLKWLTDGQKLLGQLQSDQALLEELHEALIRESSRVRDLQREEELKHIAVRLAAQLVQGEPCPVCGSSTHAQPHANRDSSRMQEGEESRIAEALANVEQIIHQLNDLRVQYRHFILRWETMQQSLDIDASVQQGFVEAAAAHATMDALDAEQVLSNPGMGYTMFSSVKSAVEQLQQDGSRHDLKLHEMEQSVKQLRARMSELHRQNTALTADQQAKTQQRIQQERSVETLSAEMKVIEDQWLQELPLIRVEQLDEILVELKTKEEKLQDIQERLERSVPFIEETNDKLTRHQQQLNEVEKDMVLLSAQLEGKQQLAQEKQARLRQWIGEQGSALSVLNIIQSVQETLRTLRSKHQTLKSTNDQAQQVLQKSTQEAATAKQASVSAEERLAQATLVWEEQRRNSMFMDASEVRVACISEVDRQIHAEKIQSHRELQQKLVVQLQRLDEQLEGQTFTEEVWQACVQNLQMQLQQDEEAVRSKAKAERDVEELKRKAERWSVLEQNRVIQQSQIERLSQLQAVFRGNTFVEFIAEEQLMQVSRSASDRLSFLTKQRYALEVDSAGGFVIRDDANGGVRRPVSTLSGGETFLTSLALALALSAQIQLQGKYPLQFFFLDEGFGTLDPELLDTVITALEKLHLDRLTVGIISHVPELRARLARKLVVTPAQQSGEGSVISIETL</sequence>
<dbReference type="EMBL" id="MSZX01000004">
    <property type="protein sequence ID" value="OPA78402.1"/>
    <property type="molecule type" value="Genomic_DNA"/>
</dbReference>
<comment type="caution">
    <text evidence="6">The sequence shown here is derived from an EMBL/GenBank/DDBJ whole genome shotgun (WGS) entry which is preliminary data.</text>
</comment>
<dbReference type="Gene3D" id="3.40.50.300">
    <property type="entry name" value="P-loop containing nucleotide triphosphate hydrolases"/>
    <property type="match status" value="2"/>
</dbReference>
<comment type="subunit">
    <text evidence="2">Heterodimer of SbcC and SbcD.</text>
</comment>
<feature type="compositionally biased region" description="Basic and acidic residues" evidence="5">
    <location>
        <begin position="552"/>
        <end position="564"/>
    </location>
</feature>
<evidence type="ECO:0000256" key="2">
    <source>
        <dbReference type="ARBA" id="ARBA00011322"/>
    </source>
</evidence>
<dbReference type="PANTHER" id="PTHR32114:SF2">
    <property type="entry name" value="ABC TRANSPORTER ABCH.3"/>
    <property type="match status" value="1"/>
</dbReference>
<dbReference type="AlphaFoldDB" id="A0A1T2XF19"/>
<dbReference type="GO" id="GO:0006302">
    <property type="term" value="P:double-strand break repair"/>
    <property type="evidence" value="ECO:0007669"/>
    <property type="project" value="InterPro"/>
</dbReference>
<organism evidence="6 7">
    <name type="scientific">Paenibacillus selenitireducens</name>
    <dbReference type="NCBI Taxonomy" id="1324314"/>
    <lineage>
        <taxon>Bacteria</taxon>
        <taxon>Bacillati</taxon>
        <taxon>Bacillota</taxon>
        <taxon>Bacilli</taxon>
        <taxon>Bacillales</taxon>
        <taxon>Paenibacillaceae</taxon>
        <taxon>Paenibacillus</taxon>
    </lineage>
</organism>
<reference evidence="6 7" key="1">
    <citation type="submission" date="2017-01" db="EMBL/GenBank/DDBJ databases">
        <title>Genome analysis of Paenibacillus selenitrireducens ES3-24.</title>
        <authorList>
            <person name="Xu D."/>
            <person name="Yao R."/>
            <person name="Zheng S."/>
        </authorList>
    </citation>
    <scope>NUCLEOTIDE SEQUENCE [LARGE SCALE GENOMIC DNA]</scope>
    <source>
        <strain evidence="6 7">ES3-24</strain>
    </source>
</reference>
<proteinExistence type="inferred from homology"/>
<keyword evidence="7" id="KW-1185">Reference proteome</keyword>
<comment type="similarity">
    <text evidence="1">Belongs to the SMC family. SbcC subfamily.</text>
</comment>
<protein>
    <recommendedName>
        <fullName evidence="3">Nuclease SbcCD subunit C</fullName>
    </recommendedName>
</protein>
<evidence type="ECO:0000256" key="4">
    <source>
        <dbReference type="SAM" id="Coils"/>
    </source>
</evidence>
<feature type="coiled-coil region" evidence="4">
    <location>
        <begin position="662"/>
        <end position="792"/>
    </location>
</feature>
<dbReference type="STRING" id="1324314.BVG16_11000"/>
<gene>
    <name evidence="6" type="ORF">BVG16_11000</name>
</gene>
<feature type="coiled-coil region" evidence="4">
    <location>
        <begin position="817"/>
        <end position="865"/>
    </location>
</feature>
<evidence type="ECO:0000256" key="3">
    <source>
        <dbReference type="ARBA" id="ARBA00013368"/>
    </source>
</evidence>
<evidence type="ECO:0000313" key="7">
    <source>
        <dbReference type="Proteomes" id="UP000190188"/>
    </source>
</evidence>
<dbReference type="PANTHER" id="PTHR32114">
    <property type="entry name" value="ABC TRANSPORTER ABCH.3"/>
    <property type="match status" value="1"/>
</dbReference>
<dbReference type="RefSeq" id="WP_078498672.1">
    <property type="nucleotide sequence ID" value="NZ_MSZX01000004.1"/>
</dbReference>
<accession>A0A1T2XF19</accession>
<keyword evidence="4" id="KW-0175">Coiled coil</keyword>
<dbReference type="SUPFAM" id="SSF52540">
    <property type="entry name" value="P-loop containing nucleoside triphosphate hydrolases"/>
    <property type="match status" value="1"/>
</dbReference>
<evidence type="ECO:0000313" key="6">
    <source>
        <dbReference type="EMBL" id="OPA78402.1"/>
    </source>
</evidence>
<feature type="region of interest" description="Disordered" evidence="5">
    <location>
        <begin position="542"/>
        <end position="564"/>
    </location>
</feature>
<dbReference type="Pfam" id="PF13558">
    <property type="entry name" value="SbcC_Walker_B"/>
    <property type="match status" value="1"/>
</dbReference>
<evidence type="ECO:0000256" key="1">
    <source>
        <dbReference type="ARBA" id="ARBA00006930"/>
    </source>
</evidence>
<dbReference type="OrthoDB" id="9795626at2"/>
<evidence type="ECO:0000256" key="5">
    <source>
        <dbReference type="SAM" id="MobiDB-lite"/>
    </source>
</evidence>
<dbReference type="Proteomes" id="UP000190188">
    <property type="component" value="Unassembled WGS sequence"/>
</dbReference>
<dbReference type="GO" id="GO:0016887">
    <property type="term" value="F:ATP hydrolysis activity"/>
    <property type="evidence" value="ECO:0007669"/>
    <property type="project" value="InterPro"/>
</dbReference>
<feature type="coiled-coil region" evidence="4">
    <location>
        <begin position="905"/>
        <end position="977"/>
    </location>
</feature>
<feature type="coiled-coil region" evidence="4">
    <location>
        <begin position="350"/>
        <end position="463"/>
    </location>
</feature>
<name>A0A1T2XF19_9BACL</name>
<dbReference type="InterPro" id="IPR027417">
    <property type="entry name" value="P-loop_NTPase"/>
</dbReference>